<dbReference type="PANTHER" id="PTHR43877:SF2">
    <property type="entry name" value="AMINOALKYLPHOSPHONATE N-ACETYLTRANSFERASE-RELATED"/>
    <property type="match status" value="1"/>
</dbReference>
<accession>A0A7Z0JDC0</accession>
<dbReference type="GO" id="GO:0016747">
    <property type="term" value="F:acyltransferase activity, transferring groups other than amino-acyl groups"/>
    <property type="evidence" value="ECO:0007669"/>
    <property type="project" value="InterPro"/>
</dbReference>
<dbReference type="AlphaFoldDB" id="A0A7Z0JDC0"/>
<gene>
    <name evidence="4" type="ORF">HNR10_006042</name>
</gene>
<dbReference type="Pfam" id="PF00583">
    <property type="entry name" value="Acetyltransf_1"/>
    <property type="match status" value="1"/>
</dbReference>
<dbReference type="EMBL" id="JACCFS010000001">
    <property type="protein sequence ID" value="NYJ38161.1"/>
    <property type="molecule type" value="Genomic_DNA"/>
</dbReference>
<evidence type="ECO:0000313" key="4">
    <source>
        <dbReference type="EMBL" id="NYJ38161.1"/>
    </source>
</evidence>
<keyword evidence="5" id="KW-1185">Reference proteome</keyword>
<feature type="domain" description="N-acetyltransferase" evidence="3">
    <location>
        <begin position="13"/>
        <end position="175"/>
    </location>
</feature>
<dbReference type="Proteomes" id="UP000572051">
    <property type="component" value="Unassembled WGS sequence"/>
</dbReference>
<dbReference type="InterPro" id="IPR000182">
    <property type="entry name" value="GNAT_dom"/>
</dbReference>
<reference evidence="4 5" key="1">
    <citation type="submission" date="2020-07" db="EMBL/GenBank/DDBJ databases">
        <title>Sequencing the genomes of 1000 actinobacteria strains.</title>
        <authorList>
            <person name="Klenk H.-P."/>
        </authorList>
    </citation>
    <scope>NUCLEOTIDE SEQUENCE [LARGE SCALE GENOMIC DNA]</scope>
    <source>
        <strain evidence="4 5">DSM 44442</strain>
    </source>
</reference>
<dbReference type="PANTHER" id="PTHR43877">
    <property type="entry name" value="AMINOALKYLPHOSPHONATE N-ACETYLTRANSFERASE-RELATED-RELATED"/>
    <property type="match status" value="1"/>
</dbReference>
<sequence length="188" mass="20774">MTSSHHDQDRPEPAYRDAAPADVPALVDLVNACYRGDSSRQGWTTEAHLLDGQRVDAEGVRALLDRADTRLLVAEVGGDLVACCELRRDGEDAYFGMFSVRPGRQGGGLGRIVLAEAERSAVAGWGSRRMRMKVIRQRAELIAWYERRGYKATGHTEPFPYGDESFGLPKRSDLEFVELVKDLPVGVA</sequence>
<keyword evidence="4" id="KW-0689">Ribosomal protein</keyword>
<dbReference type="GO" id="GO:0005840">
    <property type="term" value="C:ribosome"/>
    <property type="evidence" value="ECO:0007669"/>
    <property type="project" value="UniProtKB-KW"/>
</dbReference>
<name>A0A7Z0JDC0_9ACTN</name>
<evidence type="ECO:0000259" key="3">
    <source>
        <dbReference type="PROSITE" id="PS51186"/>
    </source>
</evidence>
<keyword evidence="1" id="KW-0808">Transferase</keyword>
<evidence type="ECO:0000313" key="5">
    <source>
        <dbReference type="Proteomes" id="UP000572051"/>
    </source>
</evidence>
<proteinExistence type="predicted"/>
<protein>
    <submittedName>
        <fullName evidence="4">Ribosomal protein S18 acetylase RimI-like enzyme</fullName>
    </submittedName>
</protein>
<dbReference type="InterPro" id="IPR050832">
    <property type="entry name" value="Bact_Acetyltransf"/>
</dbReference>
<dbReference type="CDD" id="cd04301">
    <property type="entry name" value="NAT_SF"/>
    <property type="match status" value="1"/>
</dbReference>
<dbReference type="RefSeq" id="WP_179829342.1">
    <property type="nucleotide sequence ID" value="NZ_JACCFS010000001.1"/>
</dbReference>
<dbReference type="PROSITE" id="PS51186">
    <property type="entry name" value="GNAT"/>
    <property type="match status" value="1"/>
</dbReference>
<evidence type="ECO:0000256" key="2">
    <source>
        <dbReference type="ARBA" id="ARBA00023315"/>
    </source>
</evidence>
<evidence type="ECO:0000256" key="1">
    <source>
        <dbReference type="ARBA" id="ARBA00022679"/>
    </source>
</evidence>
<dbReference type="SUPFAM" id="SSF55729">
    <property type="entry name" value="Acyl-CoA N-acyltransferases (Nat)"/>
    <property type="match status" value="1"/>
</dbReference>
<organism evidence="4 5">
    <name type="scientific">Nocardiopsis aegyptia</name>
    <dbReference type="NCBI Taxonomy" id="220378"/>
    <lineage>
        <taxon>Bacteria</taxon>
        <taxon>Bacillati</taxon>
        <taxon>Actinomycetota</taxon>
        <taxon>Actinomycetes</taxon>
        <taxon>Streptosporangiales</taxon>
        <taxon>Nocardiopsidaceae</taxon>
        <taxon>Nocardiopsis</taxon>
    </lineage>
</organism>
<keyword evidence="4" id="KW-0687">Ribonucleoprotein</keyword>
<keyword evidence="2" id="KW-0012">Acyltransferase</keyword>
<dbReference type="Gene3D" id="3.40.630.30">
    <property type="match status" value="1"/>
</dbReference>
<comment type="caution">
    <text evidence="4">The sequence shown here is derived from an EMBL/GenBank/DDBJ whole genome shotgun (WGS) entry which is preliminary data.</text>
</comment>
<dbReference type="InterPro" id="IPR016181">
    <property type="entry name" value="Acyl_CoA_acyltransferase"/>
</dbReference>